<gene>
    <name evidence="21" type="ORF">PHAECO_LOCUS10789</name>
</gene>
<evidence type="ECO:0000259" key="19">
    <source>
        <dbReference type="Pfam" id="PF08016"/>
    </source>
</evidence>
<dbReference type="GO" id="GO:0005262">
    <property type="term" value="F:calcium channel activity"/>
    <property type="evidence" value="ECO:0007669"/>
    <property type="project" value="UniProtKB-KW"/>
</dbReference>
<keyword evidence="15" id="KW-0109">Calcium transport</keyword>
<dbReference type="EMBL" id="OU896713">
    <property type="protein sequence ID" value="CAG9823551.1"/>
    <property type="molecule type" value="Genomic_DNA"/>
</dbReference>
<dbReference type="GO" id="GO:0050982">
    <property type="term" value="P:detection of mechanical stimulus"/>
    <property type="evidence" value="ECO:0007669"/>
    <property type="project" value="TreeGrafter"/>
</dbReference>
<dbReference type="PANTHER" id="PTHR10877:SF183">
    <property type="entry name" value="AT14535P-RELATED"/>
    <property type="match status" value="1"/>
</dbReference>
<evidence type="ECO:0000256" key="12">
    <source>
        <dbReference type="ARBA" id="ARBA00023180"/>
    </source>
</evidence>
<feature type="transmembrane region" description="Helical" evidence="18">
    <location>
        <begin position="396"/>
        <end position="416"/>
    </location>
</feature>
<evidence type="ECO:0000256" key="8">
    <source>
        <dbReference type="ARBA" id="ARBA00023054"/>
    </source>
</evidence>
<keyword evidence="22" id="KW-1185">Reference proteome</keyword>
<dbReference type="SUPFAM" id="SSF81324">
    <property type="entry name" value="Voltage-gated potassium channels"/>
    <property type="match status" value="1"/>
</dbReference>
<keyword evidence="15" id="KW-0479">Metal-binding</keyword>
<evidence type="ECO:0000256" key="11">
    <source>
        <dbReference type="ARBA" id="ARBA00023157"/>
    </source>
</evidence>
<dbReference type="OrthoDB" id="444119at2759"/>
<keyword evidence="15" id="KW-0106">Calcium</keyword>
<evidence type="ECO:0000256" key="9">
    <source>
        <dbReference type="ARBA" id="ARBA00023065"/>
    </source>
</evidence>
<evidence type="ECO:0000256" key="7">
    <source>
        <dbReference type="ARBA" id="ARBA00022989"/>
    </source>
</evidence>
<dbReference type="InterPro" id="IPR051223">
    <property type="entry name" value="Polycystin"/>
</dbReference>
<evidence type="ECO:0008006" key="23">
    <source>
        <dbReference type="Google" id="ProtNLM"/>
    </source>
</evidence>
<keyword evidence="11" id="KW-1015">Disulfide bond</keyword>
<feature type="disulfide bond" evidence="16">
    <location>
        <begin position="169"/>
        <end position="182"/>
    </location>
</feature>
<reference evidence="21" key="1">
    <citation type="submission" date="2022-01" db="EMBL/GenBank/DDBJ databases">
        <authorList>
            <person name="King R."/>
        </authorList>
    </citation>
    <scope>NUCLEOTIDE SEQUENCE</scope>
</reference>
<reference evidence="21" key="2">
    <citation type="submission" date="2022-10" db="EMBL/GenBank/DDBJ databases">
        <authorList>
            <consortium name="ENA_rothamsted_submissions"/>
            <consortium name="culmorum"/>
            <person name="King R."/>
        </authorList>
    </citation>
    <scope>NUCLEOTIDE SEQUENCE</scope>
</reference>
<feature type="compositionally biased region" description="Basic and acidic residues" evidence="17">
    <location>
        <begin position="1"/>
        <end position="17"/>
    </location>
</feature>
<evidence type="ECO:0000256" key="17">
    <source>
        <dbReference type="SAM" id="MobiDB-lite"/>
    </source>
</evidence>
<organism evidence="21 22">
    <name type="scientific">Phaedon cochleariae</name>
    <name type="common">Mustard beetle</name>
    <dbReference type="NCBI Taxonomy" id="80249"/>
    <lineage>
        <taxon>Eukaryota</taxon>
        <taxon>Metazoa</taxon>
        <taxon>Ecdysozoa</taxon>
        <taxon>Arthropoda</taxon>
        <taxon>Hexapoda</taxon>
        <taxon>Insecta</taxon>
        <taxon>Pterygota</taxon>
        <taxon>Neoptera</taxon>
        <taxon>Endopterygota</taxon>
        <taxon>Coleoptera</taxon>
        <taxon>Polyphaga</taxon>
        <taxon>Cucujiformia</taxon>
        <taxon>Chrysomeloidea</taxon>
        <taxon>Chrysomelidae</taxon>
        <taxon>Chrysomelinae</taxon>
        <taxon>Chrysomelini</taxon>
        <taxon>Phaedon</taxon>
    </lineage>
</organism>
<accession>A0A9N9X4S6</accession>
<dbReference type="InterPro" id="IPR003915">
    <property type="entry name" value="PKD_2"/>
</dbReference>
<dbReference type="InterPro" id="IPR013122">
    <property type="entry name" value="PKD1_2_channel"/>
</dbReference>
<dbReference type="Pfam" id="PF20519">
    <property type="entry name" value="Polycystin_dom"/>
    <property type="match status" value="1"/>
</dbReference>
<feature type="transmembrane region" description="Helical" evidence="18">
    <location>
        <begin position="495"/>
        <end position="519"/>
    </location>
</feature>
<evidence type="ECO:0000256" key="10">
    <source>
        <dbReference type="ARBA" id="ARBA00023136"/>
    </source>
</evidence>
<dbReference type="InterPro" id="IPR046791">
    <property type="entry name" value="Polycystin_dom"/>
</dbReference>
<keyword evidence="4" id="KW-0813">Transport</keyword>
<feature type="transmembrane region" description="Helical" evidence="18">
    <location>
        <begin position="309"/>
        <end position="328"/>
    </location>
</feature>
<evidence type="ECO:0000256" key="4">
    <source>
        <dbReference type="ARBA" id="ARBA00022448"/>
    </source>
</evidence>
<evidence type="ECO:0000256" key="1">
    <source>
        <dbReference type="ARBA" id="ARBA00004138"/>
    </source>
</evidence>
<evidence type="ECO:0000256" key="2">
    <source>
        <dbReference type="ARBA" id="ARBA00004651"/>
    </source>
</evidence>
<keyword evidence="8" id="KW-0175">Coiled coil</keyword>
<dbReference type="GO" id="GO:0005886">
    <property type="term" value="C:plasma membrane"/>
    <property type="evidence" value="ECO:0007669"/>
    <property type="project" value="UniProtKB-SubCell"/>
</dbReference>
<keyword evidence="10 18" id="KW-0472">Membrane</keyword>
<feature type="binding site" evidence="15">
    <location>
        <position position="600"/>
    </location>
    <ligand>
        <name>Ca(2+)</name>
        <dbReference type="ChEBI" id="CHEBI:29108"/>
        <label>2</label>
    </ligand>
</feature>
<dbReference type="PANTHER" id="PTHR10877">
    <property type="entry name" value="POLYCYSTIN FAMILY MEMBER"/>
    <property type="match status" value="1"/>
</dbReference>
<dbReference type="GO" id="GO:0005929">
    <property type="term" value="C:cilium"/>
    <property type="evidence" value="ECO:0007669"/>
    <property type="project" value="UniProtKB-SubCell"/>
</dbReference>
<feature type="region of interest" description="Disordered" evidence="17">
    <location>
        <begin position="1"/>
        <end position="26"/>
    </location>
</feature>
<proteinExistence type="inferred from homology"/>
<evidence type="ECO:0000313" key="21">
    <source>
        <dbReference type="EMBL" id="CAG9823551.1"/>
    </source>
</evidence>
<protein>
    <recommendedName>
        <fullName evidence="23">Polycystic kidney disease 2-like 1 protein</fullName>
    </recommendedName>
</protein>
<evidence type="ECO:0000256" key="6">
    <source>
        <dbReference type="ARBA" id="ARBA00022692"/>
    </source>
</evidence>
<dbReference type="Gene3D" id="1.10.287.70">
    <property type="match status" value="1"/>
</dbReference>
<name>A0A9N9X4S6_PHACE</name>
<comment type="subcellular location">
    <subcellularLocation>
        <location evidence="2">Cell membrane</location>
        <topology evidence="2">Multi-pass membrane protein</topology>
    </subcellularLocation>
    <subcellularLocation>
        <location evidence="1">Cell projection</location>
        <location evidence="1">Cilium</location>
    </subcellularLocation>
</comment>
<evidence type="ECO:0000313" key="22">
    <source>
        <dbReference type="Proteomes" id="UP001153737"/>
    </source>
</evidence>
<feature type="domain" description="Polycystin cation channel PKD1/PKD2" evidence="19">
    <location>
        <begin position="302"/>
        <end position="526"/>
    </location>
</feature>
<keyword evidence="7 18" id="KW-1133">Transmembrane helix</keyword>
<dbReference type="PRINTS" id="PR01433">
    <property type="entry name" value="POLYCYSTIN2"/>
</dbReference>
<feature type="transmembrane region" description="Helical" evidence="18">
    <location>
        <begin position="340"/>
        <end position="365"/>
    </location>
</feature>
<feature type="binding site" evidence="15">
    <location>
        <position position="604"/>
    </location>
    <ligand>
        <name>Ca(2+)</name>
        <dbReference type="ChEBI" id="CHEBI:29108"/>
        <label>2</label>
    </ligand>
</feature>
<evidence type="ECO:0000259" key="20">
    <source>
        <dbReference type="Pfam" id="PF20519"/>
    </source>
</evidence>
<evidence type="ECO:0000256" key="5">
    <source>
        <dbReference type="ARBA" id="ARBA00022475"/>
    </source>
</evidence>
<keyword evidence="14 15" id="KW-0407">Ion channel</keyword>
<dbReference type="AlphaFoldDB" id="A0A9N9X4S6"/>
<feature type="transmembrane region" description="Helical" evidence="18">
    <location>
        <begin position="436"/>
        <end position="458"/>
    </location>
</feature>
<keyword evidence="9 15" id="KW-0406">Ion transport</keyword>
<comment type="similarity">
    <text evidence="3">Belongs to the polycystin family.</text>
</comment>
<dbReference type="FunFam" id="1.10.287.70:FF:000055">
    <property type="entry name" value="Polycystic kidney disease 2-like 1"/>
    <property type="match status" value="1"/>
</dbReference>
<keyword evidence="13" id="KW-0966">Cell projection</keyword>
<evidence type="ECO:0000256" key="3">
    <source>
        <dbReference type="ARBA" id="ARBA00007200"/>
    </source>
</evidence>
<feature type="transmembrane region" description="Helical" evidence="18">
    <location>
        <begin position="464"/>
        <end position="483"/>
    </location>
</feature>
<keyword evidence="12" id="KW-0325">Glycoprotein</keyword>
<evidence type="ECO:0000256" key="14">
    <source>
        <dbReference type="ARBA" id="ARBA00023303"/>
    </source>
</evidence>
<keyword evidence="6 18" id="KW-0812">Transmembrane</keyword>
<sequence length="675" mass="79296">MNMLDNSKEKMKERDETNNDETNTNKQKTRKKRIFWITTAIARETDRDREELLNTMLIEFMIYFCFVALMTIYVIGNRNPKVYYLTRGLKQQFTERGFSSVNDAEIMFEDIKTAADFWFFAESHMVNSLFWESTYHIGDFDENAMNILGENRVLGVPRIRQVRVRNDSCVVHEYFRRLFLSCYDSYSAKAENKKPFGLADGTAWEYSSSSVTRSLSYSGKISTYGGGGFYKDLVANKNETSAILMGLKDNLWVTKSTRAIFVDFTVYNANLNLFAICKLVFEFPTTGGVIPTADFRSVKLLRFHTKFDWFILVCELSCYLFVIFYIAHEFRELLYFKLRYFLAFWTWIDFSIIILTLISGLISLIKTMRINDEIEYIKNHPQEYGNLEYMAILKLWFNNIIAVDLFVIYMKIFKFLNFNKTMSQLNNTLKKCASDILGFSVMFFIIFFAYTELGYLIFGSQVESFSSFGIAMFTLLRTILGDFDYHEIEQANRLLAPFYFLSYIFLVFFVLLNMFLAIINDTYADVKTEIAIAPDELQMSGYLRRGFMRFFRKFGCFKYRGMPETKSEINATIRQIRDALKKCGFSDLEIEMFFARYNIDPLAEMNVQNNEKLLSELENILKGDSKENYVKIDDFISQQERLEQIDRTIGSLVEQIKFLLIKLKEMENVNKIRKN</sequence>
<feature type="domain" description="Polycystin" evidence="20">
    <location>
        <begin position="108"/>
        <end position="301"/>
    </location>
</feature>
<keyword evidence="15" id="KW-0107">Calcium channel</keyword>
<evidence type="ECO:0000256" key="18">
    <source>
        <dbReference type="SAM" id="Phobius"/>
    </source>
</evidence>
<keyword evidence="5" id="KW-1003">Cell membrane</keyword>
<dbReference type="Proteomes" id="UP001153737">
    <property type="component" value="Chromosome 7"/>
</dbReference>
<dbReference type="GO" id="GO:0005509">
    <property type="term" value="F:calcium ion binding"/>
    <property type="evidence" value="ECO:0007669"/>
    <property type="project" value="InterPro"/>
</dbReference>
<evidence type="ECO:0000256" key="15">
    <source>
        <dbReference type="PIRSR" id="PIRSR603915-1"/>
    </source>
</evidence>
<dbReference type="Pfam" id="PF08016">
    <property type="entry name" value="PKD_channel"/>
    <property type="match status" value="1"/>
</dbReference>
<evidence type="ECO:0000256" key="16">
    <source>
        <dbReference type="PIRSR" id="PIRSR603915-2"/>
    </source>
</evidence>
<evidence type="ECO:0000256" key="13">
    <source>
        <dbReference type="ARBA" id="ARBA00023273"/>
    </source>
</evidence>
<feature type="transmembrane region" description="Helical" evidence="18">
    <location>
        <begin position="57"/>
        <end position="76"/>
    </location>
</feature>